<dbReference type="EMBL" id="BAAAUG010000060">
    <property type="protein sequence ID" value="GAA3110087.1"/>
    <property type="molecule type" value="Genomic_DNA"/>
</dbReference>
<sequence length="266" mass="28034">MSQASHVPPATASVMERFDLTGKAAVVTGGNRGLGRAFALALADAGADVAVLARDGSRNAAVVREVRARGVRGMHREVDLTVQDNVQQALDDTVEEFGALDVLVNNAGVCVHTPSMEADEAAWRAVFALNVDAVWWCATAAARHMAARSGGCVVNIGSIAGQVALRPQAQAAYDASKAAVHQLTRSLAAEWAPAGIRVNALAPGYVRTEMAAVDDPRFRRRWIDDVPQQRCALPEEIAPALVFLASEASAFMTGQVVFVDGGYTAV</sequence>
<dbReference type="PRINTS" id="PR00080">
    <property type="entry name" value="SDRFAMILY"/>
</dbReference>
<keyword evidence="2" id="KW-0560">Oxidoreductase</keyword>
<proteinExistence type="inferred from homology"/>
<dbReference type="PANTHER" id="PTHR42760:SF115">
    <property type="entry name" value="3-OXOACYL-[ACYL-CARRIER-PROTEIN] REDUCTASE FABG"/>
    <property type="match status" value="1"/>
</dbReference>
<dbReference type="Gene3D" id="3.40.50.720">
    <property type="entry name" value="NAD(P)-binding Rossmann-like Domain"/>
    <property type="match status" value="1"/>
</dbReference>
<dbReference type="NCBIfam" id="NF005559">
    <property type="entry name" value="PRK07231.1"/>
    <property type="match status" value="1"/>
</dbReference>
<dbReference type="PRINTS" id="PR00081">
    <property type="entry name" value="GDHRDH"/>
</dbReference>
<evidence type="ECO:0000313" key="3">
    <source>
        <dbReference type="EMBL" id="GAA3110087.1"/>
    </source>
</evidence>
<comment type="caution">
    <text evidence="3">The sequence shown here is derived from an EMBL/GenBank/DDBJ whole genome shotgun (WGS) entry which is preliminary data.</text>
</comment>
<reference evidence="4" key="1">
    <citation type="journal article" date="2019" name="Int. J. Syst. Evol. Microbiol.">
        <title>The Global Catalogue of Microorganisms (GCM) 10K type strain sequencing project: providing services to taxonomists for standard genome sequencing and annotation.</title>
        <authorList>
            <consortium name="The Broad Institute Genomics Platform"/>
            <consortium name="The Broad Institute Genome Sequencing Center for Infectious Disease"/>
            <person name="Wu L."/>
            <person name="Ma J."/>
        </authorList>
    </citation>
    <scope>NUCLEOTIDE SEQUENCE [LARGE SCALE GENOMIC DNA]</scope>
    <source>
        <strain evidence="4">JCM 9092</strain>
    </source>
</reference>
<evidence type="ECO:0000313" key="4">
    <source>
        <dbReference type="Proteomes" id="UP001501637"/>
    </source>
</evidence>
<dbReference type="InterPro" id="IPR036291">
    <property type="entry name" value="NAD(P)-bd_dom_sf"/>
</dbReference>
<comment type="similarity">
    <text evidence="1">Belongs to the short-chain dehydrogenases/reductases (SDR) family.</text>
</comment>
<dbReference type="Proteomes" id="UP001501637">
    <property type="component" value="Unassembled WGS sequence"/>
</dbReference>
<name>A0ABP6MFN1_9ACTN</name>
<dbReference type="SUPFAM" id="SSF51735">
    <property type="entry name" value="NAD(P)-binding Rossmann-fold domains"/>
    <property type="match status" value="1"/>
</dbReference>
<dbReference type="Pfam" id="PF13561">
    <property type="entry name" value="adh_short_C2"/>
    <property type="match status" value="1"/>
</dbReference>
<protein>
    <submittedName>
        <fullName evidence="3">Glucose 1-dehydrogenase</fullName>
    </submittedName>
</protein>
<organism evidence="3 4">
    <name type="scientific">Streptomyces rectiviolaceus</name>
    <dbReference type="NCBI Taxonomy" id="332591"/>
    <lineage>
        <taxon>Bacteria</taxon>
        <taxon>Bacillati</taxon>
        <taxon>Actinomycetota</taxon>
        <taxon>Actinomycetes</taxon>
        <taxon>Kitasatosporales</taxon>
        <taxon>Streptomycetaceae</taxon>
        <taxon>Streptomyces</taxon>
    </lineage>
</organism>
<dbReference type="InterPro" id="IPR002347">
    <property type="entry name" value="SDR_fam"/>
</dbReference>
<evidence type="ECO:0000256" key="1">
    <source>
        <dbReference type="ARBA" id="ARBA00006484"/>
    </source>
</evidence>
<dbReference type="PANTHER" id="PTHR42760">
    <property type="entry name" value="SHORT-CHAIN DEHYDROGENASES/REDUCTASES FAMILY MEMBER"/>
    <property type="match status" value="1"/>
</dbReference>
<accession>A0ABP6MFN1</accession>
<gene>
    <name evidence="3" type="ORF">GCM10010449_35670</name>
</gene>
<evidence type="ECO:0000256" key="2">
    <source>
        <dbReference type="ARBA" id="ARBA00023002"/>
    </source>
</evidence>
<keyword evidence="4" id="KW-1185">Reference proteome</keyword>